<feature type="binding site" description="axial binding residue" evidence="9">
    <location>
        <position position="158"/>
    </location>
    <ligand>
        <name>heme c</name>
        <dbReference type="ChEBI" id="CHEBI:61717"/>
        <label>2</label>
    </ligand>
    <ligandPart>
        <name>Fe</name>
        <dbReference type="ChEBI" id="CHEBI:18248"/>
    </ligandPart>
</feature>
<evidence type="ECO:0000259" key="11">
    <source>
        <dbReference type="PROSITE" id="PS51007"/>
    </source>
</evidence>
<keyword evidence="7 9" id="KW-0408">Iron</keyword>
<dbReference type="GO" id="GO:0042597">
    <property type="term" value="C:periplasmic space"/>
    <property type="evidence" value="ECO:0007669"/>
    <property type="project" value="UniProtKB-SubCell"/>
</dbReference>
<comment type="subcellular location">
    <subcellularLocation>
        <location evidence="1">Periplasm</location>
    </subcellularLocation>
</comment>
<dbReference type="Proteomes" id="UP000199648">
    <property type="component" value="Unassembled WGS sequence"/>
</dbReference>
<evidence type="ECO:0000256" key="2">
    <source>
        <dbReference type="ARBA" id="ARBA00022448"/>
    </source>
</evidence>
<feature type="binding site" description="covalent" evidence="8">
    <location>
        <position position="68"/>
    </location>
    <ligand>
        <name>heme c</name>
        <dbReference type="ChEBI" id="CHEBI:61717"/>
        <label>1</label>
    </ligand>
</feature>
<dbReference type="RefSeq" id="WP_139181489.1">
    <property type="nucleotide sequence ID" value="NZ_FMWD01000006.1"/>
</dbReference>
<keyword evidence="10" id="KW-0732">Signal</keyword>
<dbReference type="PIRSF" id="PIRSF000005">
    <property type="entry name" value="Cytochrome_c4"/>
    <property type="match status" value="1"/>
</dbReference>
<feature type="binding site" description="axial binding residue" evidence="9">
    <location>
        <position position="108"/>
    </location>
    <ligand>
        <name>heme c</name>
        <dbReference type="ChEBI" id="CHEBI:61717"/>
        <label>1</label>
    </ligand>
    <ligandPart>
        <name>Fe</name>
        <dbReference type="ChEBI" id="CHEBI:18248"/>
    </ligandPart>
</feature>
<dbReference type="InterPro" id="IPR036909">
    <property type="entry name" value="Cyt_c-like_dom_sf"/>
</dbReference>
<dbReference type="AlphaFoldDB" id="A0A1G5QJT9"/>
<evidence type="ECO:0000313" key="12">
    <source>
        <dbReference type="EMBL" id="SCZ61820.1"/>
    </source>
</evidence>
<dbReference type="SUPFAM" id="SSF46626">
    <property type="entry name" value="Cytochrome c"/>
    <property type="match status" value="2"/>
</dbReference>
<feature type="binding site" description="covalent" evidence="8">
    <location>
        <position position="157"/>
    </location>
    <ligand>
        <name>heme c</name>
        <dbReference type="ChEBI" id="CHEBI:61717"/>
        <label>2</label>
    </ligand>
</feature>
<evidence type="ECO:0000256" key="7">
    <source>
        <dbReference type="ARBA" id="ARBA00023004"/>
    </source>
</evidence>
<dbReference type="Gene3D" id="1.10.760.10">
    <property type="entry name" value="Cytochrome c-like domain"/>
    <property type="match status" value="2"/>
</dbReference>
<keyword evidence="5" id="KW-0574">Periplasm</keyword>
<dbReference type="STRING" id="415747.SAMN03097708_02208"/>
<keyword evidence="4 9" id="KW-0479">Metal-binding</keyword>
<dbReference type="GO" id="GO:0020037">
    <property type="term" value="F:heme binding"/>
    <property type="evidence" value="ECO:0007669"/>
    <property type="project" value="InterPro"/>
</dbReference>
<reference evidence="12 13" key="1">
    <citation type="submission" date="2016-10" db="EMBL/GenBank/DDBJ databases">
        <authorList>
            <person name="de Groot N.N."/>
        </authorList>
    </citation>
    <scope>NUCLEOTIDE SEQUENCE [LARGE SCALE GENOMIC DNA]</scope>
    <source>
        <strain evidence="12 13">HLD2</strain>
    </source>
</reference>
<evidence type="ECO:0000256" key="5">
    <source>
        <dbReference type="ARBA" id="ARBA00022764"/>
    </source>
</evidence>
<dbReference type="EMBL" id="FMWD01000006">
    <property type="protein sequence ID" value="SCZ61820.1"/>
    <property type="molecule type" value="Genomic_DNA"/>
</dbReference>
<keyword evidence="13" id="KW-1185">Reference proteome</keyword>
<evidence type="ECO:0000256" key="10">
    <source>
        <dbReference type="SAM" id="SignalP"/>
    </source>
</evidence>
<protein>
    <submittedName>
        <fullName evidence="12">Cytochrome c553</fullName>
    </submittedName>
</protein>
<proteinExistence type="predicted"/>
<feature type="binding site" description="covalent" evidence="8">
    <location>
        <position position="65"/>
    </location>
    <ligand>
        <name>heme c</name>
        <dbReference type="ChEBI" id="CHEBI:61717"/>
        <label>1</label>
    </ligand>
</feature>
<keyword evidence="3 8" id="KW-0349">Heme</keyword>
<evidence type="ECO:0000256" key="4">
    <source>
        <dbReference type="ARBA" id="ARBA00022723"/>
    </source>
</evidence>
<evidence type="ECO:0000256" key="1">
    <source>
        <dbReference type="ARBA" id="ARBA00004418"/>
    </source>
</evidence>
<feature type="domain" description="Cytochrome c" evidence="11">
    <location>
        <begin position="141"/>
        <end position="229"/>
    </location>
</feature>
<gene>
    <name evidence="12" type="ORF">SAMN03097708_02208</name>
</gene>
<evidence type="ECO:0000256" key="8">
    <source>
        <dbReference type="PIRSR" id="PIRSR000005-1"/>
    </source>
</evidence>
<name>A0A1G5QJT9_9GAMM</name>
<dbReference type="InterPro" id="IPR050597">
    <property type="entry name" value="Cytochrome_c_Oxidase_Subunit"/>
</dbReference>
<organism evidence="12 13">
    <name type="scientific">Thiohalomonas denitrificans</name>
    <dbReference type="NCBI Taxonomy" id="415747"/>
    <lineage>
        <taxon>Bacteria</taxon>
        <taxon>Pseudomonadati</taxon>
        <taxon>Pseudomonadota</taxon>
        <taxon>Gammaproteobacteria</taxon>
        <taxon>Thiohalomonadales</taxon>
        <taxon>Thiohalomonadaceae</taxon>
        <taxon>Thiohalomonas</taxon>
    </lineage>
</organism>
<dbReference type="PANTHER" id="PTHR33751">
    <property type="entry name" value="CBB3-TYPE CYTOCHROME C OXIDASE SUBUNIT FIXP"/>
    <property type="match status" value="1"/>
</dbReference>
<sequence length="229" mass="26033">MTKTIRTIISMGLATGLCFSASANAQDEAHLQERERLLSLIEAVNGDPDKRKRAIQKGHQRVSFCSNCHGDDGNSKRPEIPNLAGQNPAYLLEQFDLFADGRRKDFVMQTLAREFTLEDKVNISIYFANQEVVRDQEIDPFKARQGKEIFESVCQYCHGKDGKGEAGYARLAGQQKDFMINALKRYRENTDTERAPDEVRRTDARMERVTQHLTDQDIEALANYIASIE</sequence>
<feature type="domain" description="Cytochrome c" evidence="11">
    <location>
        <begin position="53"/>
        <end position="131"/>
    </location>
</feature>
<dbReference type="Pfam" id="PF00034">
    <property type="entry name" value="Cytochrom_C"/>
    <property type="match status" value="1"/>
</dbReference>
<accession>A0A1G5QJT9</accession>
<dbReference type="InterPro" id="IPR009056">
    <property type="entry name" value="Cyt_c-like_dom"/>
</dbReference>
<comment type="PTM">
    <text evidence="8">Binds 2 heme c groups covalently per subunit.</text>
</comment>
<dbReference type="PROSITE" id="PS51007">
    <property type="entry name" value="CYTC"/>
    <property type="match status" value="2"/>
</dbReference>
<dbReference type="InterPro" id="IPR024167">
    <property type="entry name" value="Cytochrome_c4-like"/>
</dbReference>
<evidence type="ECO:0000256" key="6">
    <source>
        <dbReference type="ARBA" id="ARBA00022982"/>
    </source>
</evidence>
<feature type="chain" id="PRO_5011734994" evidence="10">
    <location>
        <begin position="26"/>
        <end position="229"/>
    </location>
</feature>
<dbReference type="GO" id="GO:0009055">
    <property type="term" value="F:electron transfer activity"/>
    <property type="evidence" value="ECO:0007669"/>
    <property type="project" value="InterPro"/>
</dbReference>
<dbReference type="PANTHER" id="PTHR33751:SF9">
    <property type="entry name" value="CYTOCHROME C4"/>
    <property type="match status" value="1"/>
</dbReference>
<evidence type="ECO:0000256" key="3">
    <source>
        <dbReference type="ARBA" id="ARBA00022617"/>
    </source>
</evidence>
<evidence type="ECO:0000256" key="9">
    <source>
        <dbReference type="PIRSR" id="PIRSR000005-2"/>
    </source>
</evidence>
<feature type="binding site" description="axial binding residue" evidence="9">
    <location>
        <position position="206"/>
    </location>
    <ligand>
        <name>heme c</name>
        <dbReference type="ChEBI" id="CHEBI:61717"/>
        <label>2</label>
    </ligand>
    <ligandPart>
        <name>Fe</name>
        <dbReference type="ChEBI" id="CHEBI:18248"/>
    </ligandPart>
</feature>
<feature type="binding site" description="covalent" evidence="8">
    <location>
        <position position="154"/>
    </location>
    <ligand>
        <name>heme c</name>
        <dbReference type="ChEBI" id="CHEBI:61717"/>
        <label>2</label>
    </ligand>
</feature>
<feature type="binding site" description="axial binding residue" evidence="9">
    <location>
        <position position="69"/>
    </location>
    <ligand>
        <name>heme c</name>
        <dbReference type="ChEBI" id="CHEBI:61717"/>
        <label>1</label>
    </ligand>
    <ligandPart>
        <name>Fe</name>
        <dbReference type="ChEBI" id="CHEBI:18248"/>
    </ligandPart>
</feature>
<keyword evidence="6" id="KW-0249">Electron transport</keyword>
<evidence type="ECO:0000313" key="13">
    <source>
        <dbReference type="Proteomes" id="UP000199648"/>
    </source>
</evidence>
<dbReference type="GO" id="GO:0005506">
    <property type="term" value="F:iron ion binding"/>
    <property type="evidence" value="ECO:0007669"/>
    <property type="project" value="InterPro"/>
</dbReference>
<feature type="signal peptide" evidence="10">
    <location>
        <begin position="1"/>
        <end position="25"/>
    </location>
</feature>
<keyword evidence="2" id="KW-0813">Transport</keyword>
<dbReference type="OrthoDB" id="9773456at2"/>